<proteinExistence type="predicted"/>
<sequence>MAVDKAQSWTYAEHIVGEADLMTQARLHAAELGIEALSAATGRFLTALAARGGVKNIAEIGTGTGLSALYLLAASADSVLTSIDVDSEAQNFARENLSAARIRPGRYRLINGRSADMLPRLASRSYDLVLVDADPAEAAGDVAEALRMLRPGGTLVLAHALNSDRVADPARRDEATVALRNLGQELIEAEDLVSSLIPLGDGVLMSVKL</sequence>
<protein>
    <submittedName>
        <fullName evidence="1">Class I SAM-dependent methyltransferase</fullName>
    </submittedName>
</protein>
<dbReference type="Gene3D" id="3.40.50.150">
    <property type="entry name" value="Vaccinia Virus protein VP39"/>
    <property type="match status" value="1"/>
</dbReference>
<dbReference type="InterPro" id="IPR050362">
    <property type="entry name" value="Cation-dep_OMT"/>
</dbReference>
<dbReference type="GO" id="GO:0032259">
    <property type="term" value="P:methylation"/>
    <property type="evidence" value="ECO:0007669"/>
    <property type="project" value="UniProtKB-KW"/>
</dbReference>
<dbReference type="PANTHER" id="PTHR10509:SF85">
    <property type="entry name" value="O-METHYLTRANSFERASE RV1220C-RELATED"/>
    <property type="match status" value="1"/>
</dbReference>
<accession>A0A8A5U2D0</accession>
<dbReference type="GO" id="GO:0008757">
    <property type="term" value="F:S-adenosylmethionine-dependent methyltransferase activity"/>
    <property type="evidence" value="ECO:0007669"/>
    <property type="project" value="TreeGrafter"/>
</dbReference>
<dbReference type="InterPro" id="IPR002935">
    <property type="entry name" value="SAM_O-MeTrfase"/>
</dbReference>
<accession>A0A7M1QU10</accession>
<dbReference type="RefSeq" id="WP_193327227.1">
    <property type="nucleotide sequence ID" value="NZ_CP053291.1"/>
</dbReference>
<dbReference type="AlphaFoldDB" id="A0A7M1QU10"/>
<reference evidence="1 2" key="1">
    <citation type="submission" date="2020-10" db="EMBL/GenBank/DDBJ databases">
        <title>Trueperella pecoris sp. nov. isolated from bovine and porcine specimens.</title>
        <authorList>
            <person name="Schoenecker L."/>
            <person name="Schnydrig P."/>
            <person name="Brodard I."/>
            <person name="Thomann A."/>
            <person name="Hemphill A."/>
            <person name="Rodriguez-Campos S."/>
            <person name="Perreten V."/>
            <person name="Jores J."/>
            <person name="Kittl S."/>
        </authorList>
    </citation>
    <scope>NUCLEOTIDE SEQUENCE [LARGE SCALE GENOMIC DNA]</scope>
    <source>
        <strain evidence="1 2">15A0121</strain>
    </source>
</reference>
<dbReference type="SUPFAM" id="SSF53335">
    <property type="entry name" value="S-adenosyl-L-methionine-dependent methyltransferases"/>
    <property type="match status" value="1"/>
</dbReference>
<dbReference type="CDD" id="cd02440">
    <property type="entry name" value="AdoMet_MTases"/>
    <property type="match status" value="1"/>
</dbReference>
<evidence type="ECO:0000313" key="2">
    <source>
        <dbReference type="Proteomes" id="UP000595053"/>
    </source>
</evidence>
<keyword evidence="2" id="KW-1185">Reference proteome</keyword>
<dbReference type="Proteomes" id="UP000595053">
    <property type="component" value="Chromosome"/>
</dbReference>
<dbReference type="GO" id="GO:0008171">
    <property type="term" value="F:O-methyltransferase activity"/>
    <property type="evidence" value="ECO:0007669"/>
    <property type="project" value="InterPro"/>
</dbReference>
<keyword evidence="1" id="KW-0489">Methyltransferase</keyword>
<evidence type="ECO:0000313" key="1">
    <source>
        <dbReference type="EMBL" id="QOR45014.1"/>
    </source>
</evidence>
<organism evidence="1 2">
    <name type="scientific">Trueperella pecoris</name>
    <dbReference type="NCBI Taxonomy" id="2733571"/>
    <lineage>
        <taxon>Bacteria</taxon>
        <taxon>Bacillati</taxon>
        <taxon>Actinomycetota</taxon>
        <taxon>Actinomycetes</taxon>
        <taxon>Actinomycetales</taxon>
        <taxon>Actinomycetaceae</taxon>
        <taxon>Trueperella</taxon>
    </lineage>
</organism>
<dbReference type="Pfam" id="PF01596">
    <property type="entry name" value="Methyltransf_3"/>
    <property type="match status" value="1"/>
</dbReference>
<dbReference type="PANTHER" id="PTHR10509">
    <property type="entry name" value="O-METHYLTRANSFERASE-RELATED"/>
    <property type="match status" value="1"/>
</dbReference>
<name>A0A7M1QU10_9ACTO</name>
<dbReference type="PROSITE" id="PS51682">
    <property type="entry name" value="SAM_OMT_I"/>
    <property type="match status" value="1"/>
</dbReference>
<dbReference type="EMBL" id="CP063213">
    <property type="protein sequence ID" value="QOR45014.1"/>
    <property type="molecule type" value="Genomic_DNA"/>
</dbReference>
<gene>
    <name evidence="1" type="ORF">INS88_06910</name>
</gene>
<dbReference type="InterPro" id="IPR029063">
    <property type="entry name" value="SAM-dependent_MTases_sf"/>
</dbReference>
<keyword evidence="1" id="KW-0808">Transferase</keyword>